<dbReference type="InterPro" id="IPR030960">
    <property type="entry name" value="DHQS/DOIS_N"/>
</dbReference>
<feature type="domain" description="3-dehydroquinate synthase N-terminal" evidence="10">
    <location>
        <begin position="420"/>
        <end position="532"/>
    </location>
</feature>
<keyword evidence="13" id="KW-1185">Reference proteome</keyword>
<evidence type="ECO:0000256" key="1">
    <source>
        <dbReference type="ARBA" id="ARBA00001911"/>
    </source>
</evidence>
<evidence type="ECO:0000256" key="2">
    <source>
        <dbReference type="ARBA" id="ARBA00006479"/>
    </source>
</evidence>
<dbReference type="AlphaFoldDB" id="U5EAE2"/>
<keyword evidence="5" id="KW-0520">NAD</keyword>
<dbReference type="Proteomes" id="UP000017048">
    <property type="component" value="Unassembled WGS sequence"/>
</dbReference>
<keyword evidence="6" id="KW-0456">Lyase</keyword>
<evidence type="ECO:0000256" key="8">
    <source>
        <dbReference type="ARBA" id="ARBA00024060"/>
    </source>
</evidence>
<proteinExistence type="inferred from homology"/>
<evidence type="ECO:0000259" key="11">
    <source>
        <dbReference type="Pfam" id="PF24621"/>
    </source>
</evidence>
<evidence type="ECO:0000256" key="6">
    <source>
        <dbReference type="ARBA" id="ARBA00023239"/>
    </source>
</evidence>
<evidence type="ECO:0000256" key="4">
    <source>
        <dbReference type="ARBA" id="ARBA00022741"/>
    </source>
</evidence>
<organism evidence="12 13">
    <name type="scientific">Nocardia asteroides NBRC 15531</name>
    <dbReference type="NCBI Taxonomy" id="1110697"/>
    <lineage>
        <taxon>Bacteria</taxon>
        <taxon>Bacillati</taxon>
        <taxon>Actinomycetota</taxon>
        <taxon>Actinomycetes</taxon>
        <taxon>Mycobacteriales</taxon>
        <taxon>Nocardiaceae</taxon>
        <taxon>Nocardia</taxon>
    </lineage>
</organism>
<dbReference type="InterPro" id="IPR000600">
    <property type="entry name" value="ROK"/>
</dbReference>
<dbReference type="InterPro" id="IPR056179">
    <property type="entry name" value="DHQS_C"/>
</dbReference>
<dbReference type="EC" id="4.2.3.152" evidence="8"/>
<protein>
    <recommendedName>
        <fullName evidence="9">2-epi-5-epi-valiolone synthase</fullName>
        <ecNumber evidence="8">4.2.3.152</ecNumber>
    </recommendedName>
</protein>
<sequence>MIVFDLGGTWWRLAVLSPSGELTDQDRHPAVTKAGTGSNTATLRELMVQFLLTQTRRLLEIHPDVVDVGISIGAATNGHTGQILASAPLWGDSADPFDLQAVLCENEPRTRWWVVNDVTSLALAITRRPEVRAMNLKTVAAVTVSSGIAARTIDIESGEVVLDRIHGTQGEIGHLPAAVTAPLSTEPSVCDCGAVGHVSALAAGKAIDRQLTQLASIVGAEATTDPPLTRLRCALEANNPHAKAFLDSVTAPLARALLYLLAIDPHIDHVFLSGGVVDTLANHYMNSMYRCLEADGLYLVSTHQPTVFRDRITRLESDGLDPLRGAGLFARTQSLLATARPGEGITDMDRIWGVAATQQVCYRIRRTRDCLDPDNSDLADAVGIGNRRTLVFVDSTVMSFVGDQILAYFDTYTSNCTVVPIETTERTKNSETVSRIIREYDKFGLSRRRDAVVALGGGVLTDVVGFAASIYRRGVPYVRVPTTLLGMVDAAVGVKTGINFNGRKNRLGTYYASSETIVDPSFLATLPDRQISNGMAEILKIALVKDSGLFDRIEREWTTASGFAANTTVSGPIIDAAITAIVEELEPNLWEDNLARLPDFGHTFSPSFELAAKPKLYHGEAVAIDIALSCVLAQRRQLIDDECLGRILTLMARVGLPLSHTCITDDMLRAGLSDSIRHRDGNQNIPLLTKIGTAIFAQDIAATELATAADVVRPFHNELCTA</sequence>
<evidence type="ECO:0000313" key="12">
    <source>
        <dbReference type="EMBL" id="GAD87067.1"/>
    </source>
</evidence>
<dbReference type="PANTHER" id="PTHR43622">
    <property type="entry name" value="3-DEHYDROQUINATE SYNTHASE"/>
    <property type="match status" value="1"/>
</dbReference>
<evidence type="ECO:0000256" key="9">
    <source>
        <dbReference type="ARBA" id="ARBA00024092"/>
    </source>
</evidence>
<name>U5EAE2_NOCAS</name>
<dbReference type="GO" id="GO:0003856">
    <property type="term" value="F:3-dehydroquinate synthase activity"/>
    <property type="evidence" value="ECO:0007669"/>
    <property type="project" value="TreeGrafter"/>
</dbReference>
<gene>
    <name evidence="12" type="ORF">NCAST_34_01950</name>
</gene>
<dbReference type="SUPFAM" id="SSF53067">
    <property type="entry name" value="Actin-like ATPase domain"/>
    <property type="match status" value="1"/>
</dbReference>
<dbReference type="InterPro" id="IPR050071">
    <property type="entry name" value="Dehydroquinate_synthase"/>
</dbReference>
<feature type="domain" description="3-dehydroquinate synthase C-terminal" evidence="11">
    <location>
        <begin position="534"/>
        <end position="666"/>
    </location>
</feature>
<dbReference type="Pfam" id="PF24621">
    <property type="entry name" value="DHQS_C"/>
    <property type="match status" value="1"/>
</dbReference>
<evidence type="ECO:0000256" key="3">
    <source>
        <dbReference type="ARBA" id="ARBA00022723"/>
    </source>
</evidence>
<dbReference type="Pfam" id="PF01761">
    <property type="entry name" value="DHQ_synthase"/>
    <property type="match status" value="1"/>
</dbReference>
<dbReference type="eggNOG" id="COG0337">
    <property type="taxonomic scope" value="Bacteria"/>
</dbReference>
<dbReference type="GO" id="GO:0017000">
    <property type="term" value="P:antibiotic biosynthetic process"/>
    <property type="evidence" value="ECO:0007669"/>
    <property type="project" value="InterPro"/>
</dbReference>
<dbReference type="STRING" id="1824.SAMN05444423_104139"/>
<dbReference type="Gene3D" id="3.30.420.40">
    <property type="match status" value="2"/>
</dbReference>
<keyword evidence="3" id="KW-0479">Metal-binding</keyword>
<dbReference type="eggNOG" id="COG1940">
    <property type="taxonomic scope" value="Bacteria"/>
</dbReference>
<dbReference type="CDD" id="cd23763">
    <property type="entry name" value="ASKHA_ATPase_ROK"/>
    <property type="match status" value="1"/>
</dbReference>
<dbReference type="Gene3D" id="1.20.1090.10">
    <property type="entry name" value="Dehydroquinate synthase-like - alpha domain"/>
    <property type="match status" value="1"/>
</dbReference>
<keyword evidence="4" id="KW-0547">Nucleotide-binding</keyword>
<comment type="caution">
    <text evidence="12">The sequence shown here is derived from an EMBL/GenBank/DDBJ whole genome shotgun (WGS) entry which is preliminary data.</text>
</comment>
<dbReference type="InterPro" id="IPR043129">
    <property type="entry name" value="ATPase_NBD"/>
</dbReference>
<evidence type="ECO:0000256" key="5">
    <source>
        <dbReference type="ARBA" id="ARBA00023027"/>
    </source>
</evidence>
<dbReference type="GO" id="GO:0000166">
    <property type="term" value="F:nucleotide binding"/>
    <property type="evidence" value="ECO:0007669"/>
    <property type="project" value="UniProtKB-KW"/>
</dbReference>
<evidence type="ECO:0000256" key="7">
    <source>
        <dbReference type="ARBA" id="ARBA00023993"/>
    </source>
</evidence>
<comment type="similarity">
    <text evidence="2">Belongs to the ROK (NagC/XylR) family.</text>
</comment>
<accession>U5EAE2</accession>
<evidence type="ECO:0000313" key="13">
    <source>
        <dbReference type="Proteomes" id="UP000017048"/>
    </source>
</evidence>
<dbReference type="EMBL" id="BAFO02000034">
    <property type="protein sequence ID" value="GAD87067.1"/>
    <property type="molecule type" value="Genomic_DNA"/>
</dbReference>
<dbReference type="Pfam" id="PF00480">
    <property type="entry name" value="ROK"/>
    <property type="match status" value="1"/>
</dbReference>
<dbReference type="CDD" id="cd08199">
    <property type="entry name" value="EEVS"/>
    <property type="match status" value="1"/>
</dbReference>
<dbReference type="SUPFAM" id="SSF56796">
    <property type="entry name" value="Dehydroquinate synthase-like"/>
    <property type="match status" value="1"/>
</dbReference>
<dbReference type="Gene3D" id="3.40.50.1970">
    <property type="match status" value="1"/>
</dbReference>
<evidence type="ECO:0000259" key="10">
    <source>
        <dbReference type="Pfam" id="PF01761"/>
    </source>
</evidence>
<reference evidence="12 13" key="1">
    <citation type="journal article" date="2014" name="BMC Genomics">
        <title>Genome based analysis of type-I polyketide synthase and nonribosomal peptide synthetase gene clusters in seven strains of five representative Nocardia species.</title>
        <authorList>
            <person name="Komaki H."/>
            <person name="Ichikawa N."/>
            <person name="Hosoyama A."/>
            <person name="Takahashi-Nakaguchi A."/>
            <person name="Matsuzawa T."/>
            <person name="Suzuki K."/>
            <person name="Fujita N."/>
            <person name="Gonoi T."/>
        </authorList>
    </citation>
    <scope>NUCLEOTIDE SEQUENCE [LARGE SCALE GENOMIC DNA]</scope>
    <source>
        <strain evidence="12 13">NBRC 15531</strain>
    </source>
</reference>
<comment type="cofactor">
    <cofactor evidence="1">
        <name>NAD(+)</name>
        <dbReference type="ChEBI" id="CHEBI:57540"/>
    </cofactor>
</comment>
<dbReference type="GO" id="GO:0046872">
    <property type="term" value="F:metal ion binding"/>
    <property type="evidence" value="ECO:0007669"/>
    <property type="project" value="UniProtKB-KW"/>
</dbReference>
<dbReference type="InterPro" id="IPR035872">
    <property type="entry name" value="EEVS-like"/>
</dbReference>
<dbReference type="PANTHER" id="PTHR43622:SF3">
    <property type="entry name" value="2-EPI-5-EPI-VALIOLONE SYNTHASE"/>
    <property type="match status" value="1"/>
</dbReference>
<comment type="catalytic activity">
    <reaction evidence="7">
        <text>D-sedoheptulose 7-phosphate = 2-epi-5-epi-valiolone + phosphate</text>
        <dbReference type="Rhea" id="RHEA:44184"/>
        <dbReference type="ChEBI" id="CHEBI:43474"/>
        <dbReference type="ChEBI" id="CHEBI:57483"/>
        <dbReference type="ChEBI" id="CHEBI:84187"/>
        <dbReference type="EC" id="4.2.3.152"/>
    </reaction>
</comment>